<accession>A0A7S4EBR9</accession>
<evidence type="ECO:0000313" key="2">
    <source>
        <dbReference type="EMBL" id="CAE0702168.1"/>
    </source>
</evidence>
<proteinExistence type="predicted"/>
<feature type="compositionally biased region" description="Basic and acidic residues" evidence="1">
    <location>
        <begin position="499"/>
        <end position="514"/>
    </location>
</feature>
<feature type="compositionally biased region" description="Low complexity" evidence="1">
    <location>
        <begin position="438"/>
        <end position="447"/>
    </location>
</feature>
<dbReference type="EMBL" id="HBIW01020467">
    <property type="protein sequence ID" value="CAE0702168.1"/>
    <property type="molecule type" value="Transcribed_RNA"/>
</dbReference>
<feature type="compositionally biased region" description="Acidic residues" evidence="1">
    <location>
        <begin position="484"/>
        <end position="493"/>
    </location>
</feature>
<dbReference type="AlphaFoldDB" id="A0A7S4EBR9"/>
<protein>
    <submittedName>
        <fullName evidence="2">Uncharacterized protein</fullName>
    </submittedName>
</protein>
<name>A0A7S4EBR9_9STRA</name>
<sequence>MPPKKRNGNQRPLGLLLAASRTKVERSIEQQREAIEAEFGGPTELLPRGHADFFTRMDASNVDDVPLTGLSQEDLAVICKGDGGRGTNRTAVQMYLRDRLARAAQPDEAGAKEEKRAKLREEGALDLELPDLGRAEKEAAWRTALVDPASFELKLPRSKFLERTGGSGSHFWDRLSRERAAAMADEARGRGELWRSTRERTDTDFYDPEDYNKDDGQVPFGNPGGVSPDYWGCGDPRFDAIIALLLEKMSKEEWAQFGTEFIKIAWTPEMSEEMKLRGFMRVLSRCLTVAAETTRVHIMIAKEKLEAELRKERAAQLAAEAKAPSPRRAPLGDVNAVAASAAATCGDARGALPVDDVAAPADALDGDPPMRVAARAAPRVVAASAFGGAAGGDVPPEKPRADLLDGARALDALDDPTAGASDETLRLLPSPALQALAASDASASSQRGAPVASLDGPSLTRGAPESAAFGGSDALMPPLRRADDDDDDDDDDPLTAAVRKAEAKPETPEAREALNDLPPGKTPSSGLAALLLRFNLFAVIKETCSVVGGSLIDDLEELDQEKRKERGGGGWPIKFYIYKIVLFAAQMALIYGDVRFGDMGISIFRCVFGRYCLAKILWVGKKTMLDAIKMQVPLLWVPLEVRAEDLHLLPSWVRVVFPRGLRFDSIAVIKALLQRSNGLFFDCKCLLWNATCAGLVGTTAVVPAFALTVAGVDPGSLVATRDATRSRAVVRSSAAGGSSDAVSSLFSAGVDYAAIDFSSLPTCARRGSALLSSQLGFPLSASVPFFYIRFHKPNTSKLTEWFLVDDLGSVAPELNRHRVWDTMPAWVLSSKTLRALAAGAALIFRGMDVREVATSPQSLLEVFDPTIECKHNYTYTIWAGVDFVILLPDGRVLDKRLFLLELLKAYADAA</sequence>
<feature type="region of interest" description="Disordered" evidence="1">
    <location>
        <begin position="438"/>
        <end position="520"/>
    </location>
</feature>
<evidence type="ECO:0000256" key="1">
    <source>
        <dbReference type="SAM" id="MobiDB-lite"/>
    </source>
</evidence>
<gene>
    <name evidence="2" type="ORF">PCAL00307_LOCUS17613</name>
</gene>
<reference evidence="2" key="1">
    <citation type="submission" date="2021-01" db="EMBL/GenBank/DDBJ databases">
        <authorList>
            <person name="Corre E."/>
            <person name="Pelletier E."/>
            <person name="Niang G."/>
            <person name="Scheremetjew M."/>
            <person name="Finn R."/>
            <person name="Kale V."/>
            <person name="Holt S."/>
            <person name="Cochrane G."/>
            <person name="Meng A."/>
            <person name="Brown T."/>
            <person name="Cohen L."/>
        </authorList>
    </citation>
    <scope>NUCLEOTIDE SEQUENCE</scope>
    <source>
        <strain evidence="2">CCMP1756</strain>
    </source>
</reference>
<organism evidence="2">
    <name type="scientific">Pelagomonas calceolata</name>
    <dbReference type="NCBI Taxonomy" id="35677"/>
    <lineage>
        <taxon>Eukaryota</taxon>
        <taxon>Sar</taxon>
        <taxon>Stramenopiles</taxon>
        <taxon>Ochrophyta</taxon>
        <taxon>Pelagophyceae</taxon>
        <taxon>Pelagomonadales</taxon>
        <taxon>Pelagomonadaceae</taxon>
        <taxon>Pelagomonas</taxon>
    </lineage>
</organism>